<dbReference type="GO" id="GO:0005829">
    <property type="term" value="C:cytosol"/>
    <property type="evidence" value="ECO:0007669"/>
    <property type="project" value="TreeGrafter"/>
</dbReference>
<dbReference type="Gene3D" id="3.20.140.10">
    <property type="entry name" value="nicotinate phosphoribosyltransferase"/>
    <property type="match status" value="2"/>
</dbReference>
<dbReference type="Pfam" id="PF17956">
    <property type="entry name" value="NAPRTase_C"/>
    <property type="match status" value="1"/>
</dbReference>
<proteinExistence type="predicted"/>
<dbReference type="InterPro" id="IPR041619">
    <property type="entry name" value="NAPRTase_C"/>
</dbReference>
<gene>
    <name evidence="8" type="ORF">HAZT_HAZT004056</name>
</gene>
<name>A0A6A0HD77_HYAAZ</name>
<evidence type="ECO:0000256" key="6">
    <source>
        <dbReference type="ARBA" id="ARBA00048668"/>
    </source>
</evidence>
<organism evidence="8">
    <name type="scientific">Hyalella azteca</name>
    <name type="common">Amphipod</name>
    <dbReference type="NCBI Taxonomy" id="294128"/>
    <lineage>
        <taxon>Eukaryota</taxon>
        <taxon>Metazoa</taxon>
        <taxon>Ecdysozoa</taxon>
        <taxon>Arthropoda</taxon>
        <taxon>Crustacea</taxon>
        <taxon>Multicrustacea</taxon>
        <taxon>Malacostraca</taxon>
        <taxon>Eumalacostraca</taxon>
        <taxon>Peracarida</taxon>
        <taxon>Amphipoda</taxon>
        <taxon>Senticaudata</taxon>
        <taxon>Talitrida</taxon>
        <taxon>Talitroidea</taxon>
        <taxon>Hyalellidae</taxon>
        <taxon>Hyalella</taxon>
    </lineage>
</organism>
<evidence type="ECO:0000256" key="1">
    <source>
        <dbReference type="ARBA" id="ARBA00004952"/>
    </source>
</evidence>
<dbReference type="UniPathway" id="UPA00253">
    <property type="reaction ID" value="UER00457"/>
</dbReference>
<evidence type="ECO:0000256" key="3">
    <source>
        <dbReference type="ARBA" id="ARBA00022553"/>
    </source>
</evidence>
<dbReference type="SUPFAM" id="SSF51690">
    <property type="entry name" value="Nicotinate/Quinolinate PRTase C-terminal domain-like"/>
    <property type="match status" value="1"/>
</dbReference>
<protein>
    <recommendedName>
        <fullName evidence="2">nicotinate phosphoribosyltransferase</fullName>
        <ecNumber evidence="2">6.3.4.21</ecNumber>
    </recommendedName>
</protein>
<dbReference type="SUPFAM" id="SSF54675">
    <property type="entry name" value="Nicotinate/Quinolinate PRTase N-terminal domain-like"/>
    <property type="match status" value="1"/>
</dbReference>
<dbReference type="PANTHER" id="PTHR11098">
    <property type="entry name" value="NICOTINATE PHOSPHORIBOSYLTRANSFERASE"/>
    <property type="match status" value="1"/>
</dbReference>
<dbReference type="PANTHER" id="PTHR11098:SF1">
    <property type="entry name" value="NICOTINATE PHOSPHORIBOSYLTRANSFERASE"/>
    <property type="match status" value="1"/>
</dbReference>
<evidence type="ECO:0000256" key="2">
    <source>
        <dbReference type="ARBA" id="ARBA00013236"/>
    </source>
</evidence>
<comment type="caution">
    <text evidence="8">The sequence shown here is derived from an EMBL/GenBank/DDBJ whole genome shotgun (WGS) entry which is preliminary data.</text>
</comment>
<keyword evidence="4" id="KW-0436">Ligase</keyword>
<dbReference type="EMBL" id="JQDR03000862">
    <property type="protein sequence ID" value="KAA0203760.1"/>
    <property type="molecule type" value="Genomic_DNA"/>
</dbReference>
<keyword evidence="3" id="KW-0597">Phosphoprotein</keyword>
<dbReference type="InterPro" id="IPR007229">
    <property type="entry name" value="Nic_PRibTrfase-Fam"/>
</dbReference>
<keyword evidence="5" id="KW-0662">Pyridine nucleotide biosynthesis</keyword>
<evidence type="ECO:0000256" key="4">
    <source>
        <dbReference type="ARBA" id="ARBA00022598"/>
    </source>
</evidence>
<dbReference type="InterPro" id="IPR036068">
    <property type="entry name" value="Nicotinate_pribotase-like_C"/>
</dbReference>
<sequence length="243" mass="27251">SGKLGDVAVFDLFFRKAPFGGEFTIFAGLDECITFLKNFRSGIVNFCGVALALHELGYRPVGVRIDSGDLAYLSTTARALFARVAKDIMNIVMKYVDVAVTCQRQPALGCVFKLVQVNGQAKIKLSQDVEKVTCPGEKRIYRLYGDDGRALIDLMQLADEQPPRPGERVLCRHPFQESKRAYVSPATLQCLQKASVYWQDGEVQQQMPTLEEVKEKVKTGLASLRQDHKRNLNPTPYKVRFCL</sequence>
<reference evidence="8" key="2">
    <citation type="journal article" date="2018" name="Environ. Sci. Technol.">
        <title>The Toxicogenome of Hyalella azteca: A Model for Sediment Ecotoxicology and Evolutionary Toxicology.</title>
        <authorList>
            <person name="Poynton H.C."/>
            <person name="Hasenbein S."/>
            <person name="Benoit J.B."/>
            <person name="Sepulveda M.S."/>
            <person name="Poelchau M.F."/>
            <person name="Hughes D.S.T."/>
            <person name="Murali S.C."/>
            <person name="Chen S."/>
            <person name="Glastad K.M."/>
            <person name="Goodisman M.A.D."/>
            <person name="Werren J.H."/>
            <person name="Vineis J.H."/>
            <person name="Bowen J.L."/>
            <person name="Friedrich M."/>
            <person name="Jones J."/>
            <person name="Robertson H.M."/>
            <person name="Feyereisen R."/>
            <person name="Mechler-Hickson A."/>
            <person name="Mathers N."/>
            <person name="Lee C.E."/>
            <person name="Colbourne J.K."/>
            <person name="Biales A."/>
            <person name="Johnston J.S."/>
            <person name="Wellborn G.A."/>
            <person name="Rosendale A.J."/>
            <person name="Cridge A.G."/>
            <person name="Munoz-Torres M.C."/>
            <person name="Bain P.A."/>
            <person name="Manny A.R."/>
            <person name="Major K.M."/>
            <person name="Lambert F.N."/>
            <person name="Vulpe C.D."/>
            <person name="Tuck P."/>
            <person name="Blalock B.J."/>
            <person name="Lin Y.Y."/>
            <person name="Smith M.E."/>
            <person name="Ochoa-Acuna H."/>
            <person name="Chen M.M."/>
            <person name="Childers C.P."/>
            <person name="Qu J."/>
            <person name="Dugan S."/>
            <person name="Lee S.L."/>
            <person name="Chao H."/>
            <person name="Dinh H."/>
            <person name="Han Y."/>
            <person name="Doddapaneni H."/>
            <person name="Worley K.C."/>
            <person name="Muzny D.M."/>
            <person name="Gibbs R.A."/>
            <person name="Richards S."/>
        </authorList>
    </citation>
    <scope>NUCLEOTIDE SEQUENCE</scope>
    <source>
        <strain evidence="8">HAZT.00-mixed</strain>
        <tissue evidence="8">Whole organism</tissue>
    </source>
</reference>
<comment type="catalytic activity">
    <reaction evidence="6">
        <text>5-phospho-alpha-D-ribose 1-diphosphate + nicotinate + ATP + H2O = nicotinate beta-D-ribonucleotide + ADP + phosphate + diphosphate</text>
        <dbReference type="Rhea" id="RHEA:36163"/>
        <dbReference type="ChEBI" id="CHEBI:15377"/>
        <dbReference type="ChEBI" id="CHEBI:30616"/>
        <dbReference type="ChEBI" id="CHEBI:32544"/>
        <dbReference type="ChEBI" id="CHEBI:33019"/>
        <dbReference type="ChEBI" id="CHEBI:43474"/>
        <dbReference type="ChEBI" id="CHEBI:57502"/>
        <dbReference type="ChEBI" id="CHEBI:58017"/>
        <dbReference type="ChEBI" id="CHEBI:456216"/>
        <dbReference type="EC" id="6.3.4.21"/>
    </reaction>
</comment>
<dbReference type="EC" id="6.3.4.21" evidence="2"/>
<evidence type="ECO:0000259" key="7">
    <source>
        <dbReference type="Pfam" id="PF17956"/>
    </source>
</evidence>
<evidence type="ECO:0000256" key="5">
    <source>
        <dbReference type="ARBA" id="ARBA00022642"/>
    </source>
</evidence>
<dbReference type="Proteomes" id="UP000711488">
    <property type="component" value="Unassembled WGS sequence"/>
</dbReference>
<dbReference type="GO" id="GO:0034355">
    <property type="term" value="P:NAD+ biosynthetic process via the salvage pathway"/>
    <property type="evidence" value="ECO:0007669"/>
    <property type="project" value="TreeGrafter"/>
</dbReference>
<reference evidence="8" key="3">
    <citation type="submission" date="2019-06" db="EMBL/GenBank/DDBJ databases">
        <authorList>
            <person name="Poynton C."/>
            <person name="Hasenbein S."/>
            <person name="Benoit J.B."/>
            <person name="Sepulveda M.S."/>
            <person name="Poelchau M.F."/>
            <person name="Murali S.C."/>
            <person name="Chen S."/>
            <person name="Glastad K.M."/>
            <person name="Werren J.H."/>
            <person name="Vineis J.H."/>
            <person name="Bowen J.L."/>
            <person name="Friedrich M."/>
            <person name="Jones J."/>
            <person name="Robertson H.M."/>
            <person name="Feyereisen R."/>
            <person name="Mechler-Hickson A."/>
            <person name="Mathers N."/>
            <person name="Lee C.E."/>
            <person name="Colbourne J.K."/>
            <person name="Biales A."/>
            <person name="Johnston J.S."/>
            <person name="Wellborn G.A."/>
            <person name="Rosendale A.J."/>
            <person name="Cridge A.G."/>
            <person name="Munoz-Torres M.C."/>
            <person name="Bain P.A."/>
            <person name="Manny A.R."/>
            <person name="Major K.M."/>
            <person name="Lambert F.N."/>
            <person name="Vulpe C.D."/>
            <person name="Tuck P."/>
            <person name="Blalock B.J."/>
            <person name="Lin Y.-Y."/>
            <person name="Smith M.E."/>
            <person name="Ochoa-Acuna H."/>
            <person name="Chen M.-J.M."/>
            <person name="Childers C.P."/>
            <person name="Qu J."/>
            <person name="Dugan S."/>
            <person name="Lee S.L."/>
            <person name="Chao H."/>
            <person name="Dinh H."/>
            <person name="Han Y."/>
            <person name="Doddapaneni H."/>
            <person name="Worley K.C."/>
            <person name="Muzny D.M."/>
            <person name="Gibbs R.A."/>
            <person name="Richards S."/>
        </authorList>
    </citation>
    <scope>NUCLEOTIDE SEQUENCE</scope>
    <source>
        <strain evidence="8">HAZT.00-mixed</strain>
        <tissue evidence="8">Whole organism</tissue>
    </source>
</reference>
<feature type="non-terminal residue" evidence="8">
    <location>
        <position position="1"/>
    </location>
</feature>
<accession>A0A6A0HD77</accession>
<evidence type="ECO:0000313" key="8">
    <source>
        <dbReference type="EMBL" id="KAA0203760.1"/>
    </source>
</evidence>
<reference evidence="8" key="1">
    <citation type="submission" date="2014-08" db="EMBL/GenBank/DDBJ databases">
        <authorList>
            <person name="Murali S."/>
            <person name="Richards S."/>
            <person name="Bandaranaike D."/>
            <person name="Bellair M."/>
            <person name="Blankenburg K."/>
            <person name="Chao H."/>
            <person name="Dinh H."/>
            <person name="Doddapaneni H."/>
            <person name="Dugan-Rocha S."/>
            <person name="Elkadiri S."/>
            <person name="Gnanaolivu R."/>
            <person name="Hughes D."/>
            <person name="Lee S."/>
            <person name="Li M."/>
            <person name="Ming W."/>
            <person name="Munidasa M."/>
            <person name="Muniz J."/>
            <person name="Nguyen L."/>
            <person name="Osuji N."/>
            <person name="Pu L.-L."/>
            <person name="Puazo M."/>
            <person name="Skinner E."/>
            <person name="Qu C."/>
            <person name="Quiroz J."/>
            <person name="Raj R."/>
            <person name="Weissenberger G."/>
            <person name="Xin Y."/>
            <person name="Zou X."/>
            <person name="Han Y."/>
            <person name="Worley K."/>
            <person name="Muzny D."/>
            <person name="Gibbs R."/>
        </authorList>
    </citation>
    <scope>NUCLEOTIDE SEQUENCE</scope>
    <source>
        <strain evidence="8">HAZT.00-mixed</strain>
        <tissue evidence="8">Whole organism</tissue>
    </source>
</reference>
<dbReference type="AlphaFoldDB" id="A0A6A0HD77"/>
<feature type="domain" description="Nicotinate phosphoribosyltransferase C-terminal" evidence="7">
    <location>
        <begin position="137"/>
        <end position="240"/>
    </location>
</feature>
<comment type="pathway">
    <text evidence="1">Cofactor biosynthesis; NAD(+) biosynthesis; nicotinate D-ribonucleotide from nicotinate: step 1/1.</text>
</comment>
<dbReference type="GO" id="GO:0004516">
    <property type="term" value="F:nicotinate phosphoribosyltransferase activity"/>
    <property type="evidence" value="ECO:0007669"/>
    <property type="project" value="UniProtKB-EC"/>
</dbReference>